<evidence type="ECO:0000256" key="1">
    <source>
        <dbReference type="ARBA" id="ARBA00004609"/>
    </source>
</evidence>
<evidence type="ECO:0000256" key="2">
    <source>
        <dbReference type="ARBA" id="ARBA00004613"/>
    </source>
</evidence>
<keyword evidence="10" id="KW-0472">Membrane</keyword>
<keyword evidence="9" id="KW-0408">Iron</keyword>
<keyword evidence="5" id="KW-0964">Secreted</keyword>
<gene>
    <name evidence="16" type="ORF">Rt10032_c20g6357</name>
</gene>
<dbReference type="PROSITE" id="PS52012">
    <property type="entry name" value="CFEM"/>
    <property type="match status" value="1"/>
</dbReference>
<feature type="domain" description="CFEM" evidence="15">
    <location>
        <begin position="1"/>
        <end position="116"/>
    </location>
</feature>
<dbReference type="PANTHER" id="PTHR37928:SF2">
    <property type="entry name" value="GPI ANCHORED CFEM DOMAIN PROTEIN (AFU_ORTHOLOGUE AFUA_6G10580)"/>
    <property type="match status" value="1"/>
</dbReference>
<evidence type="ECO:0000256" key="14">
    <source>
        <dbReference type="SAM" id="SignalP"/>
    </source>
</evidence>
<evidence type="ECO:0000256" key="10">
    <source>
        <dbReference type="ARBA" id="ARBA00023136"/>
    </source>
</evidence>
<accession>A0A511KPQ0</accession>
<comment type="subcellular location">
    <subcellularLocation>
        <location evidence="1">Cell membrane</location>
        <topology evidence="1">Lipid-anchor</topology>
        <topology evidence="1">GPI-anchor</topology>
    </subcellularLocation>
    <subcellularLocation>
        <location evidence="2">Secreted</location>
    </subcellularLocation>
</comment>
<dbReference type="SMART" id="SM00747">
    <property type="entry name" value="CFEM"/>
    <property type="match status" value="1"/>
</dbReference>
<dbReference type="EMBL" id="BJWK01000020">
    <property type="protein sequence ID" value="GEM12340.1"/>
    <property type="molecule type" value="Genomic_DNA"/>
</dbReference>
<dbReference type="GO" id="GO:0005886">
    <property type="term" value="C:plasma membrane"/>
    <property type="evidence" value="ECO:0007669"/>
    <property type="project" value="UniProtKB-SubCell"/>
</dbReference>
<evidence type="ECO:0000256" key="5">
    <source>
        <dbReference type="ARBA" id="ARBA00022525"/>
    </source>
</evidence>
<keyword evidence="12" id="KW-0325">Glycoprotein</keyword>
<keyword evidence="8 14" id="KW-0732">Signal</keyword>
<evidence type="ECO:0000259" key="15">
    <source>
        <dbReference type="PROSITE" id="PS52012"/>
    </source>
</evidence>
<evidence type="ECO:0000256" key="8">
    <source>
        <dbReference type="ARBA" id="ARBA00022729"/>
    </source>
</evidence>
<comment type="similarity">
    <text evidence="3">Belongs to the RBT5 family.</text>
</comment>
<proteinExistence type="inferred from homology"/>
<dbReference type="AlphaFoldDB" id="A0A511KPQ0"/>
<dbReference type="Proteomes" id="UP000321518">
    <property type="component" value="Unassembled WGS sequence"/>
</dbReference>
<dbReference type="Pfam" id="PF05730">
    <property type="entry name" value="CFEM"/>
    <property type="match status" value="1"/>
</dbReference>
<protein>
    <submittedName>
        <fullName evidence="16">Extracellular membrane protein, CFEM domain protein</fullName>
    </submittedName>
</protein>
<dbReference type="InterPro" id="IPR008427">
    <property type="entry name" value="Extracellular_membr_CFEM_dom"/>
</dbReference>
<evidence type="ECO:0000256" key="7">
    <source>
        <dbReference type="ARBA" id="ARBA00022723"/>
    </source>
</evidence>
<evidence type="ECO:0000256" key="13">
    <source>
        <dbReference type="ARBA" id="ARBA00023288"/>
    </source>
</evidence>
<evidence type="ECO:0000256" key="4">
    <source>
        <dbReference type="ARBA" id="ARBA00022475"/>
    </source>
</evidence>
<evidence type="ECO:0000256" key="3">
    <source>
        <dbReference type="ARBA" id="ARBA00010031"/>
    </source>
</evidence>
<keyword evidence="4" id="KW-1003">Cell membrane</keyword>
<keyword evidence="7" id="KW-0479">Metal-binding</keyword>
<feature type="chain" id="PRO_5022241170" evidence="14">
    <location>
        <begin position="20"/>
        <end position="280"/>
    </location>
</feature>
<evidence type="ECO:0000313" key="16">
    <source>
        <dbReference type="EMBL" id="GEM12340.1"/>
    </source>
</evidence>
<comment type="caution">
    <text evidence="16">The sequence shown here is derived from an EMBL/GenBank/DDBJ whole genome shotgun (WGS) entry which is preliminary data.</text>
</comment>
<name>A0A511KPQ0_RHOTO</name>
<dbReference type="GO" id="GO:0005576">
    <property type="term" value="C:extracellular region"/>
    <property type="evidence" value="ECO:0007669"/>
    <property type="project" value="UniProtKB-SubCell"/>
</dbReference>
<evidence type="ECO:0000256" key="9">
    <source>
        <dbReference type="ARBA" id="ARBA00023004"/>
    </source>
</evidence>
<keyword evidence="11" id="KW-1015">Disulfide bond</keyword>
<keyword evidence="6" id="KW-0349">Heme</keyword>
<dbReference type="InterPro" id="IPR051735">
    <property type="entry name" value="CFEM_domain"/>
</dbReference>
<sequence length="280" mass="25205">MKTTTAAVSLAAFAGLAFAQPPANAPVCATRCFTTKIMEAGQLAPGVSPTDIAGLCRSVNFVQAYVNCLGDHCTGNNYATGIQLGQAVCANVGASLPSTGVTGSATDVLRTLSAVPVSSGSQTASVAASFSSALAGAAGGSSGASMSGSSMFTGASSTGAGAMSSGASGASSATSGAAGAASTGVSGASGAASTATSGAGGVGSTVTSGAGGAASTVTSGAGGVLSTVTSGAGGAVSTATGAAGSAASAATGGAKNAGNNLFVPTATLLAAVAAAIACFA</sequence>
<reference evidence="16 17" key="1">
    <citation type="submission" date="2019-07" db="EMBL/GenBank/DDBJ databases">
        <title>Rhodotorula toruloides NBRC10032 genome sequencing.</title>
        <authorList>
            <person name="Shida Y."/>
            <person name="Takaku H."/>
            <person name="Ogasawara W."/>
            <person name="Mori K."/>
        </authorList>
    </citation>
    <scope>NUCLEOTIDE SEQUENCE [LARGE SCALE GENOMIC DNA]</scope>
    <source>
        <strain evidence="16 17">NBRC10032</strain>
    </source>
</reference>
<evidence type="ECO:0000256" key="6">
    <source>
        <dbReference type="ARBA" id="ARBA00022617"/>
    </source>
</evidence>
<dbReference type="OrthoDB" id="2538363at2759"/>
<dbReference type="PANTHER" id="PTHR37928">
    <property type="entry name" value="CFEM DOMAIN PROTEIN (AFU_ORTHOLOGUE AFUA_6G14090)"/>
    <property type="match status" value="1"/>
</dbReference>
<evidence type="ECO:0000256" key="12">
    <source>
        <dbReference type="ARBA" id="ARBA00023180"/>
    </source>
</evidence>
<feature type="signal peptide" evidence="14">
    <location>
        <begin position="1"/>
        <end position="19"/>
    </location>
</feature>
<evidence type="ECO:0000313" key="17">
    <source>
        <dbReference type="Proteomes" id="UP000321518"/>
    </source>
</evidence>
<evidence type="ECO:0000256" key="11">
    <source>
        <dbReference type="ARBA" id="ARBA00023157"/>
    </source>
</evidence>
<dbReference type="GO" id="GO:0046872">
    <property type="term" value="F:metal ion binding"/>
    <property type="evidence" value="ECO:0007669"/>
    <property type="project" value="UniProtKB-KW"/>
</dbReference>
<organism evidence="16 17">
    <name type="scientific">Rhodotorula toruloides</name>
    <name type="common">Yeast</name>
    <name type="synonym">Rhodosporidium toruloides</name>
    <dbReference type="NCBI Taxonomy" id="5286"/>
    <lineage>
        <taxon>Eukaryota</taxon>
        <taxon>Fungi</taxon>
        <taxon>Dikarya</taxon>
        <taxon>Basidiomycota</taxon>
        <taxon>Pucciniomycotina</taxon>
        <taxon>Microbotryomycetes</taxon>
        <taxon>Sporidiobolales</taxon>
        <taxon>Sporidiobolaceae</taxon>
        <taxon>Rhodotorula</taxon>
    </lineage>
</organism>
<keyword evidence="13" id="KW-0449">Lipoprotein</keyword>